<dbReference type="AlphaFoldDB" id="A0A7R9JHT2"/>
<organism evidence="1">
    <name type="scientific">Timema californicum</name>
    <name type="common">California timema</name>
    <name type="synonym">Walking stick</name>
    <dbReference type="NCBI Taxonomy" id="61474"/>
    <lineage>
        <taxon>Eukaryota</taxon>
        <taxon>Metazoa</taxon>
        <taxon>Ecdysozoa</taxon>
        <taxon>Arthropoda</taxon>
        <taxon>Hexapoda</taxon>
        <taxon>Insecta</taxon>
        <taxon>Pterygota</taxon>
        <taxon>Neoptera</taxon>
        <taxon>Polyneoptera</taxon>
        <taxon>Phasmatodea</taxon>
        <taxon>Timematodea</taxon>
        <taxon>Timematoidea</taxon>
        <taxon>Timematidae</taxon>
        <taxon>Timema</taxon>
    </lineage>
</organism>
<proteinExistence type="predicted"/>
<sequence length="81" mass="9306">MKCTRICVEGGWKNVLKTTLNTLNRYLNLDLSVISSLVYSKSIVLDSGHQSYNLVGPGKIRKNKNDFFKRRVNNFKMNLVI</sequence>
<reference evidence="1" key="1">
    <citation type="submission" date="2020-11" db="EMBL/GenBank/DDBJ databases">
        <authorList>
            <person name="Tran Van P."/>
        </authorList>
    </citation>
    <scope>NUCLEOTIDE SEQUENCE</scope>
</reference>
<name>A0A7R9JHT2_TIMCA</name>
<protein>
    <submittedName>
        <fullName evidence="1">(California timema) hypothetical protein</fullName>
    </submittedName>
</protein>
<accession>A0A7R9JHT2</accession>
<gene>
    <name evidence="1" type="ORF">TCMB3V08_LOCUS11835</name>
</gene>
<dbReference type="EMBL" id="OE190920">
    <property type="protein sequence ID" value="CAD7579301.1"/>
    <property type="molecule type" value="Genomic_DNA"/>
</dbReference>
<evidence type="ECO:0000313" key="1">
    <source>
        <dbReference type="EMBL" id="CAD7579301.1"/>
    </source>
</evidence>